<dbReference type="Proteomes" id="UP000059680">
    <property type="component" value="Chromosome 5"/>
</dbReference>
<accession>A0A0P0WLC9</accession>
<gene>
    <name evidence="2" type="ordered locus">Os05g0365375</name>
    <name evidence="2" type="ORF">OSNPB_050365375</name>
</gene>
<evidence type="ECO:0000313" key="3">
    <source>
        <dbReference type="Proteomes" id="UP000059680"/>
    </source>
</evidence>
<keyword evidence="3" id="KW-1185">Reference proteome</keyword>
<evidence type="ECO:0000256" key="1">
    <source>
        <dbReference type="SAM" id="MobiDB-lite"/>
    </source>
</evidence>
<dbReference type="PaxDb" id="39947-A0A0P0WLC9"/>
<reference evidence="2 3" key="2">
    <citation type="journal article" date="2013" name="Plant Cell Physiol.">
        <title>Rice Annotation Project Database (RAP-DB): an integrative and interactive database for rice genomics.</title>
        <authorList>
            <person name="Sakai H."/>
            <person name="Lee S.S."/>
            <person name="Tanaka T."/>
            <person name="Numa H."/>
            <person name="Kim J."/>
            <person name="Kawahara Y."/>
            <person name="Wakimoto H."/>
            <person name="Yang C.C."/>
            <person name="Iwamoto M."/>
            <person name="Abe T."/>
            <person name="Yamada Y."/>
            <person name="Muto A."/>
            <person name="Inokuchi H."/>
            <person name="Ikemura T."/>
            <person name="Matsumoto T."/>
            <person name="Sasaki T."/>
            <person name="Itoh T."/>
        </authorList>
    </citation>
    <scope>NUCLEOTIDE SEQUENCE [LARGE SCALE GENOMIC DNA]</scope>
    <source>
        <strain evidence="3">cv. Nipponbare</strain>
    </source>
</reference>
<dbReference type="EMBL" id="AP014961">
    <property type="protein sequence ID" value="BAS93638.1"/>
    <property type="molecule type" value="Genomic_DNA"/>
</dbReference>
<reference evidence="2 3" key="3">
    <citation type="journal article" date="2013" name="Rice">
        <title>Improvement of the Oryza sativa Nipponbare reference genome using next generation sequence and optical map data.</title>
        <authorList>
            <person name="Kawahara Y."/>
            <person name="de la Bastide M."/>
            <person name="Hamilton J.P."/>
            <person name="Kanamori H."/>
            <person name="McCombie W.R."/>
            <person name="Ouyang S."/>
            <person name="Schwartz D.C."/>
            <person name="Tanaka T."/>
            <person name="Wu J."/>
            <person name="Zhou S."/>
            <person name="Childs K.L."/>
            <person name="Davidson R.M."/>
            <person name="Lin H."/>
            <person name="Quesada-Ocampo L."/>
            <person name="Vaillancourt B."/>
            <person name="Sakai H."/>
            <person name="Lee S.S."/>
            <person name="Kim J."/>
            <person name="Numa H."/>
            <person name="Itoh T."/>
            <person name="Buell C.R."/>
            <person name="Matsumoto T."/>
        </authorList>
    </citation>
    <scope>NUCLEOTIDE SEQUENCE [LARGE SCALE GENOMIC DNA]</scope>
    <source>
        <strain evidence="3">cv. Nipponbare</strain>
    </source>
</reference>
<protein>
    <submittedName>
        <fullName evidence="2">Os05g0365375 protein</fullName>
    </submittedName>
</protein>
<organism evidence="2 3">
    <name type="scientific">Oryza sativa subsp. japonica</name>
    <name type="common">Rice</name>
    <dbReference type="NCBI Taxonomy" id="39947"/>
    <lineage>
        <taxon>Eukaryota</taxon>
        <taxon>Viridiplantae</taxon>
        <taxon>Streptophyta</taxon>
        <taxon>Embryophyta</taxon>
        <taxon>Tracheophyta</taxon>
        <taxon>Spermatophyta</taxon>
        <taxon>Magnoliopsida</taxon>
        <taxon>Liliopsida</taxon>
        <taxon>Poales</taxon>
        <taxon>Poaceae</taxon>
        <taxon>BOP clade</taxon>
        <taxon>Oryzoideae</taxon>
        <taxon>Oryzeae</taxon>
        <taxon>Oryzinae</taxon>
        <taxon>Oryza</taxon>
        <taxon>Oryza sativa</taxon>
    </lineage>
</organism>
<feature type="region of interest" description="Disordered" evidence="1">
    <location>
        <begin position="1"/>
        <end position="70"/>
    </location>
</feature>
<proteinExistence type="predicted"/>
<evidence type="ECO:0000313" key="2">
    <source>
        <dbReference type="EMBL" id="BAS93638.1"/>
    </source>
</evidence>
<dbReference type="InParanoid" id="A0A0P0WLC9"/>
<dbReference type="AlphaFoldDB" id="A0A0P0WLC9"/>
<reference evidence="3" key="1">
    <citation type="journal article" date="2005" name="Nature">
        <title>The map-based sequence of the rice genome.</title>
        <authorList>
            <consortium name="International rice genome sequencing project (IRGSP)"/>
            <person name="Matsumoto T."/>
            <person name="Wu J."/>
            <person name="Kanamori H."/>
            <person name="Katayose Y."/>
            <person name="Fujisawa M."/>
            <person name="Namiki N."/>
            <person name="Mizuno H."/>
            <person name="Yamamoto K."/>
            <person name="Antonio B.A."/>
            <person name="Baba T."/>
            <person name="Sakata K."/>
            <person name="Nagamura Y."/>
            <person name="Aoki H."/>
            <person name="Arikawa K."/>
            <person name="Arita K."/>
            <person name="Bito T."/>
            <person name="Chiden Y."/>
            <person name="Fujitsuka N."/>
            <person name="Fukunaka R."/>
            <person name="Hamada M."/>
            <person name="Harada C."/>
            <person name="Hayashi A."/>
            <person name="Hijishita S."/>
            <person name="Honda M."/>
            <person name="Hosokawa S."/>
            <person name="Ichikawa Y."/>
            <person name="Idonuma A."/>
            <person name="Iijima M."/>
            <person name="Ikeda M."/>
            <person name="Ikeno M."/>
            <person name="Ito K."/>
            <person name="Ito S."/>
            <person name="Ito T."/>
            <person name="Ito Y."/>
            <person name="Ito Y."/>
            <person name="Iwabuchi A."/>
            <person name="Kamiya K."/>
            <person name="Karasawa W."/>
            <person name="Kurita K."/>
            <person name="Katagiri S."/>
            <person name="Kikuta A."/>
            <person name="Kobayashi H."/>
            <person name="Kobayashi N."/>
            <person name="Machita K."/>
            <person name="Maehara T."/>
            <person name="Masukawa M."/>
            <person name="Mizubayashi T."/>
            <person name="Mukai Y."/>
            <person name="Nagasaki H."/>
            <person name="Nagata Y."/>
            <person name="Naito S."/>
            <person name="Nakashima M."/>
            <person name="Nakama Y."/>
            <person name="Nakamichi Y."/>
            <person name="Nakamura M."/>
            <person name="Meguro A."/>
            <person name="Negishi M."/>
            <person name="Ohta I."/>
            <person name="Ohta T."/>
            <person name="Okamoto M."/>
            <person name="Ono N."/>
            <person name="Saji S."/>
            <person name="Sakaguchi M."/>
            <person name="Sakai K."/>
            <person name="Shibata M."/>
            <person name="Shimokawa T."/>
            <person name="Song J."/>
            <person name="Takazaki Y."/>
            <person name="Terasawa K."/>
            <person name="Tsugane M."/>
            <person name="Tsuji K."/>
            <person name="Ueda S."/>
            <person name="Waki K."/>
            <person name="Yamagata H."/>
            <person name="Yamamoto M."/>
            <person name="Yamamoto S."/>
            <person name="Yamane H."/>
            <person name="Yoshiki S."/>
            <person name="Yoshihara R."/>
            <person name="Yukawa K."/>
            <person name="Zhong H."/>
            <person name="Yano M."/>
            <person name="Yuan Q."/>
            <person name="Ouyang S."/>
            <person name="Liu J."/>
            <person name="Jones K.M."/>
            <person name="Gansberger K."/>
            <person name="Moffat K."/>
            <person name="Hill J."/>
            <person name="Bera J."/>
            <person name="Fadrosh D."/>
            <person name="Jin S."/>
            <person name="Johri S."/>
            <person name="Kim M."/>
            <person name="Overton L."/>
            <person name="Reardon M."/>
            <person name="Tsitrin T."/>
            <person name="Vuong H."/>
            <person name="Weaver B."/>
            <person name="Ciecko A."/>
            <person name="Tallon L."/>
            <person name="Jackson J."/>
            <person name="Pai G."/>
            <person name="Aken S.V."/>
            <person name="Utterback T."/>
            <person name="Reidmuller S."/>
            <person name="Feldblyum T."/>
            <person name="Hsiao J."/>
            <person name="Zismann V."/>
            <person name="Iobst S."/>
            <person name="de Vazeille A.R."/>
            <person name="Buell C.R."/>
            <person name="Ying K."/>
            <person name="Li Y."/>
            <person name="Lu T."/>
            <person name="Huang Y."/>
            <person name="Zhao Q."/>
            <person name="Feng Q."/>
            <person name="Zhang L."/>
            <person name="Zhu J."/>
            <person name="Weng Q."/>
            <person name="Mu J."/>
            <person name="Lu Y."/>
            <person name="Fan D."/>
            <person name="Liu Y."/>
            <person name="Guan J."/>
            <person name="Zhang Y."/>
            <person name="Yu S."/>
            <person name="Liu X."/>
            <person name="Zhang Y."/>
            <person name="Hong G."/>
            <person name="Han B."/>
            <person name="Choisne N."/>
            <person name="Demange N."/>
            <person name="Orjeda G."/>
            <person name="Samain S."/>
            <person name="Cattolico L."/>
            <person name="Pelletier E."/>
            <person name="Couloux A."/>
            <person name="Segurens B."/>
            <person name="Wincker P."/>
            <person name="D'Hont A."/>
            <person name="Scarpelli C."/>
            <person name="Weissenbach J."/>
            <person name="Salanoubat M."/>
            <person name="Quetier F."/>
            <person name="Yu Y."/>
            <person name="Kim H.R."/>
            <person name="Rambo T."/>
            <person name="Currie J."/>
            <person name="Collura K."/>
            <person name="Luo M."/>
            <person name="Yang T."/>
            <person name="Ammiraju J.S.S."/>
            <person name="Engler F."/>
            <person name="Soderlund C."/>
            <person name="Wing R.A."/>
            <person name="Palmer L.E."/>
            <person name="de la Bastide M."/>
            <person name="Spiegel L."/>
            <person name="Nascimento L."/>
            <person name="Zutavern T."/>
            <person name="O'Shaughnessy A."/>
            <person name="Dike S."/>
            <person name="Dedhia N."/>
            <person name="Preston R."/>
            <person name="Balija V."/>
            <person name="McCombie W.R."/>
            <person name="Chow T."/>
            <person name="Chen H."/>
            <person name="Chung M."/>
            <person name="Chen C."/>
            <person name="Shaw J."/>
            <person name="Wu H."/>
            <person name="Hsiao K."/>
            <person name="Chao Y."/>
            <person name="Chu M."/>
            <person name="Cheng C."/>
            <person name="Hour A."/>
            <person name="Lee P."/>
            <person name="Lin S."/>
            <person name="Lin Y."/>
            <person name="Liou J."/>
            <person name="Liu S."/>
            <person name="Hsing Y."/>
            <person name="Raghuvanshi S."/>
            <person name="Mohanty A."/>
            <person name="Bharti A.K."/>
            <person name="Gaur A."/>
            <person name="Gupta V."/>
            <person name="Kumar D."/>
            <person name="Ravi V."/>
            <person name="Vij S."/>
            <person name="Kapur A."/>
            <person name="Khurana P."/>
            <person name="Khurana P."/>
            <person name="Khurana J.P."/>
            <person name="Tyagi A.K."/>
            <person name="Gaikwad K."/>
            <person name="Singh A."/>
            <person name="Dalal V."/>
            <person name="Srivastava S."/>
            <person name="Dixit A."/>
            <person name="Pal A.K."/>
            <person name="Ghazi I.A."/>
            <person name="Yadav M."/>
            <person name="Pandit A."/>
            <person name="Bhargava A."/>
            <person name="Sureshbabu K."/>
            <person name="Batra K."/>
            <person name="Sharma T.R."/>
            <person name="Mohapatra T."/>
            <person name="Singh N.K."/>
            <person name="Messing J."/>
            <person name="Nelson A.B."/>
            <person name="Fuks G."/>
            <person name="Kavchok S."/>
            <person name="Keizer G."/>
            <person name="Linton E."/>
            <person name="Llaca V."/>
            <person name="Song R."/>
            <person name="Tanyolac B."/>
            <person name="Young S."/>
            <person name="Ho-Il K."/>
            <person name="Hahn J.H."/>
            <person name="Sangsakoo G."/>
            <person name="Vanavichit A."/>
            <person name="de Mattos Luiz.A.T."/>
            <person name="Zimmer P.D."/>
            <person name="Malone G."/>
            <person name="Dellagostin O."/>
            <person name="de Oliveira A.C."/>
            <person name="Bevan M."/>
            <person name="Bancroft I."/>
            <person name="Minx P."/>
            <person name="Cordum H."/>
            <person name="Wilson R."/>
            <person name="Cheng Z."/>
            <person name="Jin W."/>
            <person name="Jiang J."/>
            <person name="Leong S.A."/>
            <person name="Iwama H."/>
            <person name="Gojobori T."/>
            <person name="Itoh T."/>
            <person name="Niimura Y."/>
            <person name="Fujii Y."/>
            <person name="Habara T."/>
            <person name="Sakai H."/>
            <person name="Sato Y."/>
            <person name="Wilson G."/>
            <person name="Kumar K."/>
            <person name="McCouch S."/>
            <person name="Juretic N."/>
            <person name="Hoen D."/>
            <person name="Wright S."/>
            <person name="Bruskiewich R."/>
            <person name="Bureau T."/>
            <person name="Miyao A."/>
            <person name="Hirochika H."/>
            <person name="Nishikawa T."/>
            <person name="Kadowaki K."/>
            <person name="Sugiura M."/>
            <person name="Burr B."/>
            <person name="Sasaki T."/>
        </authorList>
    </citation>
    <scope>NUCLEOTIDE SEQUENCE [LARGE SCALE GENOMIC DNA]</scope>
    <source>
        <strain evidence="3">cv. Nipponbare</strain>
    </source>
</reference>
<sequence length="92" mass="10042">MGGAHLTRRGWGSGGGWRQWRGNQGAARCGEPEGGHGWLEGGEEVAGARRERRAASHWWPQPSAEATGAATEEKGGCRCRCFDTRWLFPGYN</sequence>
<name>A0A0P0WLC9_ORYSJ</name>